<dbReference type="InterPro" id="IPR000192">
    <property type="entry name" value="Aminotrans_V_dom"/>
</dbReference>
<dbReference type="OrthoDB" id="9787096at2"/>
<evidence type="ECO:0000256" key="2">
    <source>
        <dbReference type="ARBA" id="ARBA00022898"/>
    </source>
</evidence>
<feature type="domain" description="Aminotransferase class V" evidence="4">
    <location>
        <begin position="172"/>
        <end position="266"/>
    </location>
</feature>
<gene>
    <name evidence="5" type="ORF">ADIS_0328</name>
</gene>
<dbReference type="Pfam" id="PF00266">
    <property type="entry name" value="Aminotran_5"/>
    <property type="match status" value="1"/>
</dbReference>
<dbReference type="STRING" id="1232681.ADIS_0328"/>
<name>R7ZYT7_9BACT</name>
<protein>
    <submittedName>
        <fullName evidence="5">L-seryl-tRNA(Sec) selenium transferase-related protein</fullName>
    </submittedName>
</protein>
<reference evidence="5 6" key="1">
    <citation type="submission" date="2013-02" db="EMBL/GenBank/DDBJ databases">
        <title>A novel strain isolated from Lonar lake, Maharashtra, India.</title>
        <authorList>
            <person name="Singh A."/>
        </authorList>
    </citation>
    <scope>NUCLEOTIDE SEQUENCE [LARGE SCALE GENOMIC DNA]</scope>
    <source>
        <strain evidence="5 6">AK24</strain>
    </source>
</reference>
<dbReference type="AlphaFoldDB" id="R7ZYT7"/>
<keyword evidence="3" id="KW-0732">Signal</keyword>
<dbReference type="GO" id="GO:0004125">
    <property type="term" value="F:L-seryl-tRNA(Sec) selenium transferase activity"/>
    <property type="evidence" value="ECO:0007669"/>
    <property type="project" value="TreeGrafter"/>
</dbReference>
<dbReference type="PATRIC" id="fig|1288963.3.peg.329"/>
<proteinExistence type="predicted"/>
<evidence type="ECO:0000313" key="5">
    <source>
        <dbReference type="EMBL" id="EON79219.1"/>
    </source>
</evidence>
<organism evidence="5 6">
    <name type="scientific">Lunatimonas lonarensis</name>
    <dbReference type="NCBI Taxonomy" id="1232681"/>
    <lineage>
        <taxon>Bacteria</taxon>
        <taxon>Pseudomonadati</taxon>
        <taxon>Bacteroidota</taxon>
        <taxon>Cytophagia</taxon>
        <taxon>Cytophagales</taxon>
        <taxon>Cyclobacteriaceae</taxon>
    </lineage>
</organism>
<dbReference type="SUPFAM" id="SSF53383">
    <property type="entry name" value="PLP-dependent transferases"/>
    <property type="match status" value="1"/>
</dbReference>
<comment type="caution">
    <text evidence="5">The sequence shown here is derived from an EMBL/GenBank/DDBJ whole genome shotgun (WGS) entry which is preliminary data.</text>
</comment>
<dbReference type="Gene3D" id="3.40.640.10">
    <property type="entry name" value="Type I PLP-dependent aspartate aminotransferase-like (Major domain)"/>
    <property type="match status" value="1"/>
</dbReference>
<evidence type="ECO:0000259" key="4">
    <source>
        <dbReference type="Pfam" id="PF00266"/>
    </source>
</evidence>
<sequence>MITRRNLLKRLSALPLMGGLFGTHWAFGKSAMSAEALPARNVIQEMGLRTFINAAGNYTSMTASLMPPEVMGAIQEASRHYVMLDDLQDAVGARIAELCHAEAAMVTAGCWSALVLGTAGVLTGTDTKKIAQLPFLAGTGMKSEIILQKSHANGYHHALTNTGAKLILIETREELDAAINENTAMMWYLNRETPVGQIKHEEWIAIARKHGIPTMNDIAADVPPVENLWKYNDMGFDLVAISGGKALCGPQSAGILMGKKDLIAAARLNAPPRGGNIGRGNKVNKEEIIGMLVALETFINRDHEAYWKEWERKVAFIAGEISGVPGFRSETFVPEIANENPTLKVSWDKSKVALTGAQLGEKLRKGSPSIETISWEGEDYIRVAVFTLNQGEEKVVAKRLGEELLAAVS</sequence>
<keyword evidence="5" id="KW-0808">Transferase</keyword>
<accession>R7ZYT7</accession>
<comment type="cofactor">
    <cofactor evidence="1">
        <name>pyridoxal 5'-phosphate</name>
        <dbReference type="ChEBI" id="CHEBI:597326"/>
    </cofactor>
</comment>
<keyword evidence="6" id="KW-1185">Reference proteome</keyword>
<dbReference type="Proteomes" id="UP000013909">
    <property type="component" value="Unassembled WGS sequence"/>
</dbReference>
<keyword evidence="2" id="KW-0663">Pyridoxal phosphate</keyword>
<dbReference type="InterPro" id="IPR015424">
    <property type="entry name" value="PyrdxlP-dep_Trfase"/>
</dbReference>
<evidence type="ECO:0000313" key="6">
    <source>
        <dbReference type="Proteomes" id="UP000013909"/>
    </source>
</evidence>
<feature type="signal peptide" evidence="3">
    <location>
        <begin position="1"/>
        <end position="26"/>
    </location>
</feature>
<evidence type="ECO:0000256" key="1">
    <source>
        <dbReference type="ARBA" id="ARBA00001933"/>
    </source>
</evidence>
<dbReference type="InterPro" id="IPR015421">
    <property type="entry name" value="PyrdxlP-dep_Trfase_major"/>
</dbReference>
<feature type="chain" id="PRO_5004451292" evidence="3">
    <location>
        <begin position="27"/>
        <end position="409"/>
    </location>
</feature>
<dbReference type="PANTHER" id="PTHR32328">
    <property type="entry name" value="L-SERYL-TRNA(SEC) SELENIUM TRANSFERASE"/>
    <property type="match status" value="1"/>
</dbReference>
<evidence type="ECO:0000256" key="3">
    <source>
        <dbReference type="SAM" id="SignalP"/>
    </source>
</evidence>
<dbReference type="RefSeq" id="WP_010852480.1">
    <property type="nucleotide sequence ID" value="NZ_AQHR01000011.1"/>
</dbReference>
<dbReference type="EMBL" id="AQHR01000011">
    <property type="protein sequence ID" value="EON79219.1"/>
    <property type="molecule type" value="Genomic_DNA"/>
</dbReference>
<dbReference type="PANTHER" id="PTHR32328:SF0">
    <property type="entry name" value="L-SERYL-TRNA(SEC) SELENIUM TRANSFERASE"/>
    <property type="match status" value="1"/>
</dbReference>